<dbReference type="OMA" id="WLCNTIA"/>
<dbReference type="STRING" id="13333.U5DCL2"/>
<proteinExistence type="predicted"/>
<keyword evidence="3" id="KW-1185">Reference proteome</keyword>
<dbReference type="PANTHER" id="PTHR37766:SF1">
    <property type="entry name" value="OS01G0897100 PROTEIN"/>
    <property type="match status" value="1"/>
</dbReference>
<dbReference type="EMBL" id="KI392060">
    <property type="protein sequence ID" value="ERN20274.1"/>
    <property type="molecule type" value="Genomic_DNA"/>
</dbReference>
<dbReference type="OrthoDB" id="1927237at2759"/>
<dbReference type="eggNOG" id="ENOG502QVQG">
    <property type="taxonomic scope" value="Eukaryota"/>
</dbReference>
<feature type="compositionally biased region" description="Basic residues" evidence="1">
    <location>
        <begin position="432"/>
        <end position="446"/>
    </location>
</feature>
<dbReference type="Gramene" id="ERN20274">
    <property type="protein sequence ID" value="ERN20274"/>
    <property type="gene ID" value="AMTR_s00066p00166910"/>
</dbReference>
<dbReference type="AlphaFoldDB" id="U5DCL2"/>
<sequence>MINLFLSENIFVIHDHGVGGKERISFLQKLEAIIWSAITQSEARLWLCNTVSCIDSITPHEQCELFTDILKSSPRKHLIASQFLQILFDRSPQKAGPIIAKRSLMMRKFFKGNPKRILQWFGNFGGMGEAEHRKGAKAISQFSFVNRDICWEELEWKGKHGQSPAMVATKPHYFLDLDVLQTIENFLENVPDFWSSEELAESVKGGEILLIDSKFFIEQFIHLMYTKNSEDIWAVVNEFLLDVEFSFLCRHLLVLLGESDICLFLNSFGKFLASRKPYMENKCKKSYFRDSQSYWLEVLLATCACCPPLDSLLLTNAVINEGRQIMRLLNDGDHEAEKDGVEELLDTCGNLNPGHHLVLAKECLNMEKSEVVKWLGLEAWVVHYCLLKESDVCESWEALFSTNGIGFRKSRSYSLVDSDGLSSGSDGELGKVKRKKREKRRKKRRKNNFKDRSMEFGDFSELGDTESGIGSWLLSTDGYSCAWGKADLPEHLAKYCFSSWLKWVIFKWFSGSRVS</sequence>
<accession>U5DCL2</accession>
<organism evidence="2 3">
    <name type="scientific">Amborella trichopoda</name>
    <dbReference type="NCBI Taxonomy" id="13333"/>
    <lineage>
        <taxon>Eukaryota</taxon>
        <taxon>Viridiplantae</taxon>
        <taxon>Streptophyta</taxon>
        <taxon>Embryophyta</taxon>
        <taxon>Tracheophyta</taxon>
        <taxon>Spermatophyta</taxon>
        <taxon>Magnoliopsida</taxon>
        <taxon>Amborellales</taxon>
        <taxon>Amborellaceae</taxon>
        <taxon>Amborella</taxon>
    </lineage>
</organism>
<evidence type="ECO:0000313" key="2">
    <source>
        <dbReference type="EMBL" id="ERN20274.1"/>
    </source>
</evidence>
<dbReference type="Proteomes" id="UP000017836">
    <property type="component" value="Unassembled WGS sequence"/>
</dbReference>
<dbReference type="KEGG" id="atr:18448684"/>
<evidence type="ECO:0000256" key="1">
    <source>
        <dbReference type="SAM" id="MobiDB-lite"/>
    </source>
</evidence>
<feature type="region of interest" description="Disordered" evidence="1">
    <location>
        <begin position="418"/>
        <end position="446"/>
    </location>
</feature>
<name>U5DCL2_AMBTC</name>
<dbReference type="PANTHER" id="PTHR37766">
    <property type="entry name" value="OS01G0897100 PROTEIN"/>
    <property type="match status" value="1"/>
</dbReference>
<evidence type="ECO:0000313" key="3">
    <source>
        <dbReference type="Proteomes" id="UP000017836"/>
    </source>
</evidence>
<protein>
    <submittedName>
        <fullName evidence="2">Uncharacterized protein</fullName>
    </submittedName>
</protein>
<gene>
    <name evidence="2" type="ORF">AMTR_s00066p00166910</name>
</gene>
<reference evidence="3" key="1">
    <citation type="journal article" date="2013" name="Science">
        <title>The Amborella genome and the evolution of flowering plants.</title>
        <authorList>
            <consortium name="Amborella Genome Project"/>
        </authorList>
    </citation>
    <scope>NUCLEOTIDE SEQUENCE [LARGE SCALE GENOMIC DNA]</scope>
</reference>
<dbReference type="HOGENOM" id="CLU_040470_0_0_1"/>